<dbReference type="InterPro" id="IPR001173">
    <property type="entry name" value="Glyco_trans_2-like"/>
</dbReference>
<name>A0A2U8QR89_9FLAO</name>
<dbReference type="EMBL" id="CP029463">
    <property type="protein sequence ID" value="AWM12629.1"/>
    <property type="molecule type" value="Genomic_DNA"/>
</dbReference>
<organism evidence="2 3">
    <name type="scientific">Flavobacterium sediminis</name>
    <dbReference type="NCBI Taxonomy" id="2201181"/>
    <lineage>
        <taxon>Bacteria</taxon>
        <taxon>Pseudomonadati</taxon>
        <taxon>Bacteroidota</taxon>
        <taxon>Flavobacteriia</taxon>
        <taxon>Flavobacteriales</taxon>
        <taxon>Flavobacteriaceae</taxon>
        <taxon>Flavobacterium</taxon>
    </lineage>
</organism>
<feature type="domain" description="Glycosyltransferase 2-like" evidence="1">
    <location>
        <begin position="47"/>
        <end position="127"/>
    </location>
</feature>
<dbReference type="Gene3D" id="3.90.550.10">
    <property type="entry name" value="Spore Coat Polysaccharide Biosynthesis Protein SpsA, Chain A"/>
    <property type="match status" value="1"/>
</dbReference>
<dbReference type="Pfam" id="PF00535">
    <property type="entry name" value="Glycos_transf_2"/>
    <property type="match status" value="1"/>
</dbReference>
<reference evidence="2 3" key="1">
    <citation type="submission" date="2018-05" db="EMBL/GenBank/DDBJ databases">
        <title>Flavobacterium sp. MEBiC07310.</title>
        <authorList>
            <person name="Baek K."/>
        </authorList>
    </citation>
    <scope>NUCLEOTIDE SEQUENCE [LARGE SCALE GENOMIC DNA]</scope>
    <source>
        <strain evidence="2 3">MEBiC07310</strain>
    </source>
</reference>
<dbReference type="InterPro" id="IPR029044">
    <property type="entry name" value="Nucleotide-diphossugar_trans"/>
</dbReference>
<evidence type="ECO:0000313" key="3">
    <source>
        <dbReference type="Proteomes" id="UP000245429"/>
    </source>
</evidence>
<gene>
    <name evidence="2" type="ORF">DI487_01260</name>
</gene>
<evidence type="ECO:0000259" key="1">
    <source>
        <dbReference type="Pfam" id="PF00535"/>
    </source>
</evidence>
<keyword evidence="3" id="KW-1185">Reference proteome</keyword>
<dbReference type="AlphaFoldDB" id="A0A2U8QR89"/>
<dbReference type="SUPFAM" id="SSF53448">
    <property type="entry name" value="Nucleotide-diphospho-sugar transferases"/>
    <property type="match status" value="1"/>
</dbReference>
<accession>A0A2U8QR89</accession>
<protein>
    <recommendedName>
        <fullName evidence="1">Glycosyltransferase 2-like domain-containing protein</fullName>
    </recommendedName>
</protein>
<dbReference type="Proteomes" id="UP000245429">
    <property type="component" value="Chromosome"/>
</dbReference>
<proteinExistence type="predicted"/>
<evidence type="ECO:0000313" key="2">
    <source>
        <dbReference type="EMBL" id="AWM12629.1"/>
    </source>
</evidence>
<dbReference type="KEGG" id="fse:DI487_01260"/>
<dbReference type="RefSeq" id="WP_109568038.1">
    <property type="nucleotide sequence ID" value="NZ_CP029463.1"/>
</dbReference>
<sequence length="271" mass="31524">MLYQQNDLEILVSTMNQKDLGFLYRMFPDDLWQSISVLVVNQTDGEELQSGFENVKVVNCYEFGLSKSRNIALQQAEKDLVLLADDDVIFEHDFAAKLLHAFNKNPFTDVVRFRYTQNGKQIKKYPQAFCQDLNWFQVLDISSVELAFKRKVILETNVRFDENFGIGACFPIGEEAIFVSDLKNKNFRISGEPEVILDHPGETTSKRINSEMLYFNQSAVFFRIFRNKYVLWIFLKLFFDLKQGKIGILQIPKLISQAIKGKKQYVKNSRL</sequence>
<dbReference type="CDD" id="cd00761">
    <property type="entry name" value="Glyco_tranf_GTA_type"/>
    <property type="match status" value="1"/>
</dbReference>